<dbReference type="Pfam" id="PF18954">
    <property type="entry name" value="DUF5697"/>
    <property type="match status" value="1"/>
</dbReference>
<reference evidence="1" key="1">
    <citation type="submission" date="2018-10" db="EMBL/GenBank/DDBJ databases">
        <title>Schaedlerella arabinophila gen. nov. sp. nov., isolated from the mouse intestinal tract and comparative analysis with the genome of the closely related altered Schaedler flora strain ASF502.</title>
        <authorList>
            <person name="Miyake S."/>
            <person name="Soh M."/>
            <person name="Seedorf H."/>
        </authorList>
    </citation>
    <scope>NUCLEOTIDE SEQUENCE [LARGE SCALE GENOMIC DNA]</scope>
    <source>
        <strain evidence="1">DSM 106076</strain>
    </source>
</reference>
<name>A0A3R8JMV3_9FIRM</name>
<protein>
    <submittedName>
        <fullName evidence="1">Uncharacterized protein</fullName>
    </submittedName>
</protein>
<proteinExistence type="predicted"/>
<evidence type="ECO:0000313" key="2">
    <source>
        <dbReference type="Proteomes" id="UP000274920"/>
    </source>
</evidence>
<gene>
    <name evidence="1" type="ORF">EBB54_10405</name>
</gene>
<accession>A0A3R8JMV3</accession>
<sequence>MLLQDEQYVVKWLSQYGALPKTQIVRMLQKPEKTAEKILRNLKKQMQIADVSGGYYVGLDPMCRPDQRIILAVWVLLKFIDYVDPMAHYPAVYPSQLFFLKENIGYEIVVLYEGEQSQLRLLQPQEDLKYIIIVPHIAMAEKLKLPDAPCLFATVDFQGEEEPKIIFYSEEAVGNGRREFIHKSPG</sequence>
<dbReference type="AlphaFoldDB" id="A0A3R8JMV3"/>
<dbReference type="InterPro" id="IPR043752">
    <property type="entry name" value="DUF5697"/>
</dbReference>
<organism evidence="1 2">
    <name type="scientific">Schaedlerella arabinosiphila</name>
    <dbReference type="NCBI Taxonomy" id="2044587"/>
    <lineage>
        <taxon>Bacteria</taxon>
        <taxon>Bacillati</taxon>
        <taxon>Bacillota</taxon>
        <taxon>Clostridia</taxon>
        <taxon>Lachnospirales</taxon>
        <taxon>Lachnospiraceae</taxon>
        <taxon>Schaedlerella</taxon>
    </lineage>
</organism>
<keyword evidence="2" id="KW-1185">Reference proteome</keyword>
<evidence type="ECO:0000313" key="1">
    <source>
        <dbReference type="EMBL" id="RRK31730.1"/>
    </source>
</evidence>
<comment type="caution">
    <text evidence="1">The sequence shown here is derived from an EMBL/GenBank/DDBJ whole genome shotgun (WGS) entry which is preliminary data.</text>
</comment>
<dbReference type="Proteomes" id="UP000274920">
    <property type="component" value="Unassembled WGS sequence"/>
</dbReference>
<dbReference type="RefSeq" id="WP_016216725.1">
    <property type="nucleotide sequence ID" value="NZ_RHJS01000002.1"/>
</dbReference>
<dbReference type="EMBL" id="RHJS01000002">
    <property type="protein sequence ID" value="RRK31730.1"/>
    <property type="molecule type" value="Genomic_DNA"/>
</dbReference>